<feature type="signal peptide" evidence="10">
    <location>
        <begin position="1"/>
        <end position="18"/>
    </location>
</feature>
<keyword evidence="2 9" id="KW-0812">Transmembrane</keyword>
<keyword evidence="4" id="KW-0297">G-protein coupled receptor</keyword>
<keyword evidence="10" id="KW-0732">Signal</keyword>
<evidence type="ECO:0000256" key="2">
    <source>
        <dbReference type="ARBA" id="ARBA00022692"/>
    </source>
</evidence>
<proteinExistence type="predicted"/>
<keyword evidence="13" id="KW-1185">Reference proteome</keyword>
<dbReference type="SUPFAM" id="SSF53822">
    <property type="entry name" value="Periplasmic binding protein-like I"/>
    <property type="match status" value="1"/>
</dbReference>
<evidence type="ECO:0000256" key="5">
    <source>
        <dbReference type="ARBA" id="ARBA00023136"/>
    </source>
</evidence>
<dbReference type="STRING" id="27835.A0A0N4XP25"/>
<reference evidence="14" key="1">
    <citation type="submission" date="2017-02" db="UniProtKB">
        <authorList>
            <consortium name="WormBaseParasite"/>
        </authorList>
    </citation>
    <scope>IDENTIFICATION</scope>
</reference>
<keyword evidence="3 9" id="KW-1133">Transmembrane helix</keyword>
<reference evidence="12 13" key="2">
    <citation type="submission" date="2018-11" db="EMBL/GenBank/DDBJ databases">
        <authorList>
            <consortium name="Pathogen Informatics"/>
        </authorList>
    </citation>
    <scope>NUCLEOTIDE SEQUENCE [LARGE SCALE GENOMIC DNA]</scope>
</reference>
<feature type="transmembrane region" description="Helical" evidence="9">
    <location>
        <begin position="116"/>
        <end position="135"/>
    </location>
</feature>
<dbReference type="InterPro" id="IPR002455">
    <property type="entry name" value="GPCR3_GABA-B"/>
</dbReference>
<keyword evidence="6" id="KW-0675">Receptor</keyword>
<dbReference type="InterPro" id="IPR001828">
    <property type="entry name" value="ANF_lig-bd_rcpt"/>
</dbReference>
<evidence type="ECO:0000256" key="3">
    <source>
        <dbReference type="ARBA" id="ARBA00022989"/>
    </source>
</evidence>
<evidence type="ECO:0000313" key="12">
    <source>
        <dbReference type="EMBL" id="VDL67865.1"/>
    </source>
</evidence>
<dbReference type="GO" id="GO:0038039">
    <property type="term" value="C:G protein-coupled receptor heterodimeric complex"/>
    <property type="evidence" value="ECO:0007669"/>
    <property type="project" value="TreeGrafter"/>
</dbReference>
<dbReference type="InterPro" id="IPR028082">
    <property type="entry name" value="Peripla_BP_I"/>
</dbReference>
<organism evidence="14">
    <name type="scientific">Nippostrongylus brasiliensis</name>
    <name type="common">Rat hookworm</name>
    <dbReference type="NCBI Taxonomy" id="27835"/>
    <lineage>
        <taxon>Eukaryota</taxon>
        <taxon>Metazoa</taxon>
        <taxon>Ecdysozoa</taxon>
        <taxon>Nematoda</taxon>
        <taxon>Chromadorea</taxon>
        <taxon>Rhabditida</taxon>
        <taxon>Rhabditina</taxon>
        <taxon>Rhabditomorpha</taxon>
        <taxon>Strongyloidea</taxon>
        <taxon>Heligmosomidae</taxon>
        <taxon>Nippostrongylus</taxon>
    </lineage>
</organism>
<name>A0A0N4XP25_NIPBR</name>
<evidence type="ECO:0000256" key="4">
    <source>
        <dbReference type="ARBA" id="ARBA00023040"/>
    </source>
</evidence>
<keyword evidence="5 9" id="KW-0472">Membrane</keyword>
<protein>
    <submittedName>
        <fullName evidence="14">Gamma-aminobutyric acid type B receptor subunit 1 (inferred by orthology to a human protein)</fullName>
    </submittedName>
</protein>
<dbReference type="PANTHER" id="PTHR10519">
    <property type="entry name" value="GABA-B RECEPTOR"/>
    <property type="match status" value="1"/>
</dbReference>
<evidence type="ECO:0000256" key="10">
    <source>
        <dbReference type="SAM" id="SignalP"/>
    </source>
</evidence>
<evidence type="ECO:0000256" key="1">
    <source>
        <dbReference type="ARBA" id="ARBA00004370"/>
    </source>
</evidence>
<dbReference type="Proteomes" id="UP000271162">
    <property type="component" value="Unassembled WGS sequence"/>
</dbReference>
<comment type="subcellular location">
    <subcellularLocation>
        <location evidence="1">Membrane</location>
    </subcellularLocation>
</comment>
<dbReference type="Pfam" id="PF01094">
    <property type="entry name" value="ANF_receptor"/>
    <property type="match status" value="1"/>
</dbReference>
<dbReference type="OMA" id="IRVEINF"/>
<dbReference type="EMBL" id="UYSL01007681">
    <property type="protein sequence ID" value="VDL67865.1"/>
    <property type="molecule type" value="Genomic_DNA"/>
</dbReference>
<dbReference type="Gene3D" id="3.40.50.2300">
    <property type="match status" value="1"/>
</dbReference>
<evidence type="ECO:0000313" key="13">
    <source>
        <dbReference type="Proteomes" id="UP000271162"/>
    </source>
</evidence>
<dbReference type="GO" id="GO:0004965">
    <property type="term" value="F:G protein-coupled GABA receptor activity"/>
    <property type="evidence" value="ECO:0007669"/>
    <property type="project" value="InterPro"/>
</dbReference>
<evidence type="ECO:0000256" key="9">
    <source>
        <dbReference type="SAM" id="Phobius"/>
    </source>
</evidence>
<accession>A0A0N4XP25</accession>
<keyword evidence="7" id="KW-0325">Glycoprotein</keyword>
<dbReference type="AlphaFoldDB" id="A0A0N4XP25"/>
<keyword evidence="8" id="KW-0807">Transducer</keyword>
<evidence type="ECO:0000256" key="7">
    <source>
        <dbReference type="ARBA" id="ARBA00023180"/>
    </source>
</evidence>
<evidence type="ECO:0000256" key="6">
    <source>
        <dbReference type="ARBA" id="ARBA00023170"/>
    </source>
</evidence>
<dbReference type="PANTHER" id="PTHR10519:SF77">
    <property type="entry name" value="GAMMA-AMINOBUTYRIC ACID TYPE B RECEPTOR SUBUNIT 1"/>
    <property type="match status" value="1"/>
</dbReference>
<sequence length="161" mass="17357">MTVLSWLVLVGALGPLRADDPVPLHIGGTFPMEAGSGGWAGGQACLPAVQMALEDVNNRPDVLPGYVLHMNTSNSKCQPGLATQQLYDLLYTPPTKLMLLAGCSPVTTVIAESAPVWKLVVVGYLIIFKVNYLFLRRNAAILVIRVEINFCCVVQGLIFMS</sequence>
<dbReference type="WBParaSite" id="NBR_0000427701-mRNA-1">
    <property type="protein sequence ID" value="NBR_0000427701-mRNA-1"/>
    <property type="gene ID" value="NBR_0000427701"/>
</dbReference>
<dbReference type="PRINTS" id="PR01176">
    <property type="entry name" value="GABABRECEPTR"/>
</dbReference>
<evidence type="ECO:0000256" key="8">
    <source>
        <dbReference type="ARBA" id="ARBA00023224"/>
    </source>
</evidence>
<evidence type="ECO:0000259" key="11">
    <source>
        <dbReference type="Pfam" id="PF01094"/>
    </source>
</evidence>
<evidence type="ECO:0000313" key="14">
    <source>
        <dbReference type="WBParaSite" id="NBR_0000427701-mRNA-1"/>
    </source>
</evidence>
<gene>
    <name evidence="12" type="ORF">NBR_LOCUS4276</name>
</gene>
<feature type="transmembrane region" description="Helical" evidence="9">
    <location>
        <begin position="142"/>
        <end position="160"/>
    </location>
</feature>
<feature type="chain" id="PRO_5043124723" evidence="10">
    <location>
        <begin position="19"/>
        <end position="161"/>
    </location>
</feature>
<dbReference type="GO" id="GO:0007214">
    <property type="term" value="P:gamma-aminobutyric acid signaling pathway"/>
    <property type="evidence" value="ECO:0007669"/>
    <property type="project" value="TreeGrafter"/>
</dbReference>
<feature type="domain" description="Receptor ligand binding region" evidence="11">
    <location>
        <begin position="45"/>
        <end position="124"/>
    </location>
</feature>